<proteinExistence type="predicted"/>
<organism evidence="2 3">
    <name type="scientific">Populus alba x Populus x berolinensis</name>
    <dbReference type="NCBI Taxonomy" id="444605"/>
    <lineage>
        <taxon>Eukaryota</taxon>
        <taxon>Viridiplantae</taxon>
        <taxon>Streptophyta</taxon>
        <taxon>Embryophyta</taxon>
        <taxon>Tracheophyta</taxon>
        <taxon>Spermatophyta</taxon>
        <taxon>Magnoliopsida</taxon>
        <taxon>eudicotyledons</taxon>
        <taxon>Gunneridae</taxon>
        <taxon>Pentapetalae</taxon>
        <taxon>rosids</taxon>
        <taxon>fabids</taxon>
        <taxon>Malpighiales</taxon>
        <taxon>Salicaceae</taxon>
        <taxon>Saliceae</taxon>
        <taxon>Populus</taxon>
    </lineage>
</organism>
<keyword evidence="3" id="KW-1185">Reference proteome</keyword>
<name>A0AAD6QVQ1_9ROSI</name>
<protein>
    <submittedName>
        <fullName evidence="2">Uncharacterized protein</fullName>
    </submittedName>
</protein>
<dbReference type="PANTHER" id="PTHR33167">
    <property type="entry name" value="TRANSCRIPTION FACTOR, PUTATIVE (DUF863)-RELATED"/>
    <property type="match status" value="1"/>
</dbReference>
<accession>A0AAD6QVQ1</accession>
<dbReference type="Proteomes" id="UP001164929">
    <property type="component" value="Chromosome 5"/>
</dbReference>
<dbReference type="PANTHER" id="PTHR33167:SF26">
    <property type="entry name" value="EXPRESSED PROTEIN"/>
    <property type="match status" value="1"/>
</dbReference>
<comment type="caution">
    <text evidence="2">The sequence shown here is derived from an EMBL/GenBank/DDBJ whole genome shotgun (WGS) entry which is preliminary data.</text>
</comment>
<feature type="region of interest" description="Disordered" evidence="1">
    <location>
        <begin position="172"/>
        <end position="216"/>
    </location>
</feature>
<sequence length="272" mass="31366">MPASILHHFLIVKQSIINQGALALNCFFLSSFCRFKQELHDQTENETIEPSLTQAKIMGKFLKPCDKEYMRMAMLKHEETFKEQICELHRLYRIQKIMMRNTESSRPDERSRELWSYKNGFSFNQPNHARDLQQKSMGRLDLVWPSEDCVAESNADRVLELIEESEIQLTLGPSSYNDRRKKPETPLTSDSGTCLSSSSTGSSHINRTSSLKHQKTSTKREECCELGIFQVPGMTLGYQNESKKGIGVEEQLRQERQKQPPWLCQVLSLNMA</sequence>
<feature type="compositionally biased region" description="Low complexity" evidence="1">
    <location>
        <begin position="188"/>
        <end position="209"/>
    </location>
</feature>
<dbReference type="AlphaFoldDB" id="A0AAD6QVQ1"/>
<gene>
    <name evidence="2" type="ORF">NC653_013895</name>
</gene>
<evidence type="ECO:0000256" key="1">
    <source>
        <dbReference type="SAM" id="MobiDB-lite"/>
    </source>
</evidence>
<dbReference type="EMBL" id="JAQIZT010000005">
    <property type="protein sequence ID" value="KAJ6997467.1"/>
    <property type="molecule type" value="Genomic_DNA"/>
</dbReference>
<evidence type="ECO:0000313" key="2">
    <source>
        <dbReference type="EMBL" id="KAJ6997467.1"/>
    </source>
</evidence>
<reference evidence="2" key="1">
    <citation type="journal article" date="2023" name="Mol. Ecol. Resour.">
        <title>Chromosome-level genome assembly of a triploid poplar Populus alba 'Berolinensis'.</title>
        <authorList>
            <person name="Chen S."/>
            <person name="Yu Y."/>
            <person name="Wang X."/>
            <person name="Wang S."/>
            <person name="Zhang T."/>
            <person name="Zhou Y."/>
            <person name="He R."/>
            <person name="Meng N."/>
            <person name="Wang Y."/>
            <person name="Liu W."/>
            <person name="Liu Z."/>
            <person name="Liu J."/>
            <person name="Guo Q."/>
            <person name="Huang H."/>
            <person name="Sederoff R.R."/>
            <person name="Wang G."/>
            <person name="Qu G."/>
            <person name="Chen S."/>
        </authorList>
    </citation>
    <scope>NUCLEOTIDE SEQUENCE</scope>
    <source>
        <strain evidence="2">SC-2020</strain>
    </source>
</reference>
<evidence type="ECO:0000313" key="3">
    <source>
        <dbReference type="Proteomes" id="UP001164929"/>
    </source>
</evidence>